<feature type="domain" description="Fatty acid desaturase" evidence="2">
    <location>
        <begin position="51"/>
        <end position="285"/>
    </location>
</feature>
<evidence type="ECO:0000313" key="4">
    <source>
        <dbReference type="Proteomes" id="UP000241764"/>
    </source>
</evidence>
<feature type="transmembrane region" description="Helical" evidence="1">
    <location>
        <begin position="179"/>
        <end position="202"/>
    </location>
</feature>
<feature type="transmembrane region" description="Helical" evidence="1">
    <location>
        <begin position="25"/>
        <end position="44"/>
    </location>
</feature>
<dbReference type="GO" id="GO:0046513">
    <property type="term" value="P:ceramide biosynthetic process"/>
    <property type="evidence" value="ECO:0007669"/>
    <property type="project" value="TreeGrafter"/>
</dbReference>
<protein>
    <submittedName>
        <fullName evidence="3">Fatty acid desaturase</fullName>
    </submittedName>
</protein>
<dbReference type="RefSeq" id="WP_106666262.1">
    <property type="nucleotide sequence ID" value="NZ_PGGM01000012.1"/>
</dbReference>
<evidence type="ECO:0000259" key="2">
    <source>
        <dbReference type="Pfam" id="PF00487"/>
    </source>
</evidence>
<proteinExistence type="predicted"/>
<dbReference type="AlphaFoldDB" id="A0A2P7B552"/>
<dbReference type="PANTHER" id="PTHR12879">
    <property type="entry name" value="SPHINGOLIPID DELTA 4 DESATURASE/C-4 HYDROXYLASE PROTEIN DES2"/>
    <property type="match status" value="1"/>
</dbReference>
<keyword evidence="1" id="KW-0472">Membrane</keyword>
<dbReference type="GO" id="GO:0016020">
    <property type="term" value="C:membrane"/>
    <property type="evidence" value="ECO:0007669"/>
    <property type="project" value="GOC"/>
</dbReference>
<organism evidence="3 4">
    <name type="scientific">Phyllobacterium sophorae</name>
    <dbReference type="NCBI Taxonomy" id="1520277"/>
    <lineage>
        <taxon>Bacteria</taxon>
        <taxon>Pseudomonadati</taxon>
        <taxon>Pseudomonadota</taxon>
        <taxon>Alphaproteobacteria</taxon>
        <taxon>Hyphomicrobiales</taxon>
        <taxon>Phyllobacteriaceae</taxon>
        <taxon>Phyllobacterium</taxon>
    </lineage>
</organism>
<accession>A0A2P7B552</accession>
<reference evidence="4" key="1">
    <citation type="submission" date="2017-11" db="EMBL/GenBank/DDBJ databases">
        <authorList>
            <person name="Kuznetsova I."/>
            <person name="Sazanova A."/>
            <person name="Chirak E."/>
            <person name="Safronova V."/>
            <person name="Willems A."/>
        </authorList>
    </citation>
    <scope>NUCLEOTIDE SEQUENCE [LARGE SCALE GENOMIC DNA]</scope>
    <source>
        <strain evidence="4">CCBAU 03422</strain>
    </source>
</reference>
<dbReference type="EMBL" id="PGGM01000012">
    <property type="protein sequence ID" value="PSH61586.1"/>
    <property type="molecule type" value="Genomic_DNA"/>
</dbReference>
<keyword evidence="4" id="KW-1185">Reference proteome</keyword>
<dbReference type="InterPro" id="IPR005804">
    <property type="entry name" value="FA_desaturase_dom"/>
</dbReference>
<dbReference type="GO" id="GO:0042284">
    <property type="term" value="F:sphingolipid delta-4 desaturase activity"/>
    <property type="evidence" value="ECO:0007669"/>
    <property type="project" value="TreeGrafter"/>
</dbReference>
<dbReference type="CDD" id="cd03511">
    <property type="entry name" value="Rhizopine-oxygenase-like"/>
    <property type="match status" value="1"/>
</dbReference>
<evidence type="ECO:0000256" key="1">
    <source>
        <dbReference type="SAM" id="Phobius"/>
    </source>
</evidence>
<dbReference type="Pfam" id="PF00487">
    <property type="entry name" value="FA_desaturase"/>
    <property type="match status" value="1"/>
</dbReference>
<name>A0A2P7B552_9HYPH</name>
<keyword evidence="1" id="KW-1133">Transmembrane helix</keyword>
<comment type="caution">
    <text evidence="3">The sequence shown here is derived from an EMBL/GenBank/DDBJ whole genome shotgun (WGS) entry which is preliminary data.</text>
</comment>
<keyword evidence="1" id="KW-0812">Transmembrane</keyword>
<dbReference type="InterPro" id="IPR039393">
    <property type="entry name" value="Rhizopine-oxygenase-like"/>
</dbReference>
<sequence length="305" mass="35021">MDHRTIIASLTSAERDRLTAKSDSVGLVQLAVHWGAIVLLGWLITVQVPFWPLLMLPQGILIVFLFTLLHESIHRTAFATQMLNDIVARACSFMIVLPSDWFRYFHFAHHRFTQDPQNDPELAFPKPETLREYLVYLSGLTVWWGQIKTLAINAAGRCRDAFVPAKGHAKVRIEAQTMLILYALIIGISVFLQTAVLVYVWILPAVLGQPFLRLYLLAEHGRCPFVANMLENSRTTTTNWLIRKLAWNMPYHAEHHAYPGVPFYRLPEFHALIRTHLKETEAGYVRFHARYIEQLRQASNGERPG</sequence>
<dbReference type="PANTHER" id="PTHR12879:SF8">
    <property type="entry name" value="SPHINGOLIPID DELTA(4)-DESATURASE DES1"/>
    <property type="match status" value="1"/>
</dbReference>
<evidence type="ECO:0000313" key="3">
    <source>
        <dbReference type="EMBL" id="PSH61586.1"/>
    </source>
</evidence>
<dbReference type="Proteomes" id="UP000241764">
    <property type="component" value="Unassembled WGS sequence"/>
</dbReference>
<gene>
    <name evidence="3" type="ORF">CU103_22520</name>
</gene>
<feature type="transmembrane region" description="Helical" evidence="1">
    <location>
        <begin position="50"/>
        <end position="69"/>
    </location>
</feature>
<dbReference type="OrthoDB" id="9792534at2"/>